<dbReference type="Pfam" id="PF13676">
    <property type="entry name" value="TIR_2"/>
    <property type="match status" value="1"/>
</dbReference>
<dbReference type="PROSITE" id="PS50104">
    <property type="entry name" value="TIR"/>
    <property type="match status" value="1"/>
</dbReference>
<reference evidence="2 3" key="1">
    <citation type="submission" date="2021-03" db="EMBL/GenBank/DDBJ databases">
        <title>Five novel Rahnella species.</title>
        <authorList>
            <person name="Brady C."/>
            <person name="Asselin J."/>
            <person name="Beer S."/>
            <person name="Bruberg M.B."/>
            <person name="Crampton B."/>
            <person name="Venter S."/>
            <person name="Arnold D."/>
            <person name="Denman S."/>
        </authorList>
    </citation>
    <scope>NUCLEOTIDE SEQUENCE [LARGE SCALE GENOMIC DNA]</scope>
    <source>
        <strain evidence="2 3">H11b</strain>
    </source>
</reference>
<dbReference type="RefSeq" id="WP_217171636.1">
    <property type="nucleotide sequence ID" value="NZ_JAFMOW010000044.1"/>
</dbReference>
<accession>A0ABS6LP76</accession>
<organism evidence="2 3">
    <name type="scientific">Rahnella bonaserana</name>
    <dbReference type="NCBI Taxonomy" id="2816248"/>
    <lineage>
        <taxon>Bacteria</taxon>
        <taxon>Pseudomonadati</taxon>
        <taxon>Pseudomonadota</taxon>
        <taxon>Gammaproteobacteria</taxon>
        <taxon>Enterobacterales</taxon>
        <taxon>Yersiniaceae</taxon>
        <taxon>Rahnella</taxon>
    </lineage>
</organism>
<keyword evidence="3" id="KW-1185">Reference proteome</keyword>
<proteinExistence type="predicted"/>
<dbReference type="SMART" id="SM00255">
    <property type="entry name" value="TIR"/>
    <property type="match status" value="1"/>
</dbReference>
<protein>
    <submittedName>
        <fullName evidence="2">Toll/interleukin-1 receptor domain-containing protein</fullName>
    </submittedName>
</protein>
<feature type="non-terminal residue" evidence="2">
    <location>
        <position position="513"/>
    </location>
</feature>
<keyword evidence="2" id="KW-0675">Receptor</keyword>
<dbReference type="Proteomes" id="UP000734343">
    <property type="component" value="Unassembled WGS sequence"/>
</dbReference>
<evidence type="ECO:0000313" key="2">
    <source>
        <dbReference type="EMBL" id="MBU9853908.1"/>
    </source>
</evidence>
<dbReference type="EMBL" id="JAFMOW010000044">
    <property type="protein sequence ID" value="MBU9853908.1"/>
    <property type="molecule type" value="Genomic_DNA"/>
</dbReference>
<sequence length="513" mass="59703">MRKIKIFLSYCHVDSAHKNKILNFLIPNSGEQIEIWHDRELLAGDDFSDEIKSKLEQSDIFIFLVSQDFLNSKYCLNVELDIALKKKAEEDEMRIIPVILDYCTFKKSKMSPYNALPSDARPISTYENLNQAYLEIANEISEVVSYMTQSRLVERRDISTLSSDATKEKLKLDFEKNLNDLGFTVQHSRKDTLYLHDLFIYPDLKRMKYDFDDYDVFVGAKETLEPEKIFNKNTLIIGEEQSGKSTLCKVIFQDCFAAGLMPILVKGDQFKKTSEIEQVVLSHHKEQYQGSLVSKSKIIIIIDDITESPINEKFKRTLLQNLKSLYKSLIIIADSKIKFSEQLLKDFDSFNRYEITNFGHIQRSQIVEKWNNIGTDESINLEDQQSSNDNLKRNIDSILMKNIVPSKPIFILMILQILESKSQNNFALTSYGHCYHSLIVQAINKANVKMDELNDYFNYLCELSYYIFNKGNSRITLQDLEDFKKQYSSNYYIVSHDEVLKKLIKSNILNIFN</sequence>
<dbReference type="InterPro" id="IPR000157">
    <property type="entry name" value="TIR_dom"/>
</dbReference>
<evidence type="ECO:0000259" key="1">
    <source>
        <dbReference type="PROSITE" id="PS50104"/>
    </source>
</evidence>
<name>A0ABS6LP76_9GAMM</name>
<gene>
    <name evidence="2" type="ORF">J1778_01230</name>
</gene>
<evidence type="ECO:0000313" key="3">
    <source>
        <dbReference type="Proteomes" id="UP000734343"/>
    </source>
</evidence>
<comment type="caution">
    <text evidence="2">The sequence shown here is derived from an EMBL/GenBank/DDBJ whole genome shotgun (WGS) entry which is preliminary data.</text>
</comment>
<feature type="domain" description="TIR" evidence="1">
    <location>
        <begin position="2"/>
        <end position="144"/>
    </location>
</feature>